<protein>
    <recommendedName>
        <fullName evidence="4">3-methyl-2-oxobutanoate dehydrogenase (2-methylpropanoyl-transferring)</fullName>
        <ecNumber evidence="4">1.2.4.4</ecNumber>
    </recommendedName>
    <alternativeName>
        <fullName evidence="10">Branched-chain alpha-keto acid dehydrogenase E1 component alpha chain</fullName>
    </alternativeName>
</protein>
<evidence type="ECO:0000313" key="13">
    <source>
        <dbReference type="EMBL" id="KAK9845980.1"/>
    </source>
</evidence>
<gene>
    <name evidence="13" type="ORF">WJX81_007528</name>
</gene>
<dbReference type="AlphaFoldDB" id="A0AAW1SJJ9"/>
<dbReference type="EC" id="1.2.4.4" evidence="4"/>
<dbReference type="Gene3D" id="3.40.50.970">
    <property type="match status" value="1"/>
</dbReference>
<name>A0AAW1SJJ9_9CHLO</name>
<evidence type="ECO:0000256" key="8">
    <source>
        <dbReference type="ARBA" id="ARBA00023002"/>
    </source>
</evidence>
<comment type="subcellular location">
    <subcellularLocation>
        <location evidence="2">Mitochondrion matrix</location>
    </subcellularLocation>
</comment>
<keyword evidence="5" id="KW-0479">Metal-binding</keyword>
<evidence type="ECO:0000256" key="4">
    <source>
        <dbReference type="ARBA" id="ARBA00012277"/>
    </source>
</evidence>
<dbReference type="FunFam" id="3.40.50.970:FF:000015">
    <property type="entry name" value="2-oxoisovalerate dehydrogenase subunit alpha"/>
    <property type="match status" value="1"/>
</dbReference>
<dbReference type="GO" id="GO:0009083">
    <property type="term" value="P:branched-chain amino acid catabolic process"/>
    <property type="evidence" value="ECO:0007669"/>
    <property type="project" value="TreeGrafter"/>
</dbReference>
<keyword evidence="14" id="KW-1185">Reference proteome</keyword>
<evidence type="ECO:0000256" key="1">
    <source>
        <dbReference type="ARBA" id="ARBA00001964"/>
    </source>
</evidence>
<organism evidence="13 14">
    <name type="scientific">Elliptochloris bilobata</name>
    <dbReference type="NCBI Taxonomy" id="381761"/>
    <lineage>
        <taxon>Eukaryota</taxon>
        <taxon>Viridiplantae</taxon>
        <taxon>Chlorophyta</taxon>
        <taxon>core chlorophytes</taxon>
        <taxon>Trebouxiophyceae</taxon>
        <taxon>Trebouxiophyceae incertae sedis</taxon>
        <taxon>Elliptochloris clade</taxon>
        <taxon>Elliptochloris</taxon>
    </lineage>
</organism>
<sequence>MDFPGGCVPFTTELKFVGGHFSTDVPPMSCYRTLDSVGDALQEADTPWGLDEEQAVRIYRAMVGLQTMDGVFYDSQRQGRFSFYITSAGEEATAVGSAAALAPADVVFAQYREQGVLLYRGFSFLDFAHQCFGNAQEPGKGRQMPIHYGSAELNFHTISSPLATQLPHAVGAAYALKLEARQAVVAVYFGEGAASEGDFHAAANFAATLGAPVLFICRNNGWAISTPATEQYRGDGIAGRGPSYGIPSVRVDGGDARAVYNATAAARDIALRHGGPVLIEAMSYRSGHHSTSDDSSRYRTATEMAVWRARDPAARFRRLLDAAGWWDDGREQALRQATRREVVAALGKAQRVPKASLDAMFADVYAEVPWHLAEQQAEVAEHLRRHPGAWPDIPLQ</sequence>
<dbReference type="PANTHER" id="PTHR43380:SF1">
    <property type="entry name" value="2-OXOISOVALERATE DEHYDROGENASE SUBUNIT ALPHA, MITOCHONDRIAL"/>
    <property type="match status" value="1"/>
</dbReference>
<dbReference type="GO" id="GO:0005759">
    <property type="term" value="C:mitochondrial matrix"/>
    <property type="evidence" value="ECO:0007669"/>
    <property type="project" value="UniProtKB-SubCell"/>
</dbReference>
<dbReference type="GO" id="GO:0003863">
    <property type="term" value="F:branched-chain 2-oxo acid dehydrogenase activity"/>
    <property type="evidence" value="ECO:0007669"/>
    <property type="project" value="UniProtKB-EC"/>
</dbReference>
<dbReference type="CDD" id="cd02000">
    <property type="entry name" value="TPP_E1_PDC_ADC_BCADC"/>
    <property type="match status" value="1"/>
</dbReference>
<comment type="similarity">
    <text evidence="3">Belongs to the BCKDHA family.</text>
</comment>
<comment type="cofactor">
    <cofactor evidence="1">
        <name>thiamine diphosphate</name>
        <dbReference type="ChEBI" id="CHEBI:58937"/>
    </cofactor>
</comment>
<dbReference type="InterPro" id="IPR029061">
    <property type="entry name" value="THDP-binding"/>
</dbReference>
<dbReference type="EMBL" id="JALJOU010000002">
    <property type="protein sequence ID" value="KAK9845980.1"/>
    <property type="molecule type" value="Genomic_DNA"/>
</dbReference>
<evidence type="ECO:0000256" key="7">
    <source>
        <dbReference type="ARBA" id="ARBA00022958"/>
    </source>
</evidence>
<keyword evidence="7" id="KW-0630">Potassium</keyword>
<dbReference type="InterPro" id="IPR001017">
    <property type="entry name" value="DH_E1"/>
</dbReference>
<dbReference type="GO" id="GO:0046872">
    <property type="term" value="F:metal ion binding"/>
    <property type="evidence" value="ECO:0007669"/>
    <property type="project" value="UniProtKB-KW"/>
</dbReference>
<evidence type="ECO:0000256" key="3">
    <source>
        <dbReference type="ARBA" id="ARBA00008646"/>
    </source>
</evidence>
<dbReference type="InterPro" id="IPR050771">
    <property type="entry name" value="Alpha-ketoacid_DH_E1_comp"/>
</dbReference>
<evidence type="ECO:0000256" key="9">
    <source>
        <dbReference type="ARBA" id="ARBA00023128"/>
    </source>
</evidence>
<evidence type="ECO:0000256" key="10">
    <source>
        <dbReference type="ARBA" id="ARBA00031050"/>
    </source>
</evidence>
<dbReference type="PANTHER" id="PTHR43380">
    <property type="entry name" value="2-OXOISOVALERATE DEHYDROGENASE SUBUNIT ALPHA, MITOCHONDRIAL"/>
    <property type="match status" value="1"/>
</dbReference>
<evidence type="ECO:0000313" key="14">
    <source>
        <dbReference type="Proteomes" id="UP001445335"/>
    </source>
</evidence>
<evidence type="ECO:0000256" key="6">
    <source>
        <dbReference type="ARBA" id="ARBA00022946"/>
    </source>
</evidence>
<dbReference type="SUPFAM" id="SSF52518">
    <property type="entry name" value="Thiamin diphosphate-binding fold (THDP-binding)"/>
    <property type="match status" value="1"/>
</dbReference>
<accession>A0AAW1SJJ9</accession>
<evidence type="ECO:0000256" key="11">
    <source>
        <dbReference type="ARBA" id="ARBA00052792"/>
    </source>
</evidence>
<evidence type="ECO:0000259" key="12">
    <source>
        <dbReference type="Pfam" id="PF00676"/>
    </source>
</evidence>
<keyword evidence="8" id="KW-0560">Oxidoreductase</keyword>
<dbReference type="Proteomes" id="UP001445335">
    <property type="component" value="Unassembled WGS sequence"/>
</dbReference>
<evidence type="ECO:0000256" key="2">
    <source>
        <dbReference type="ARBA" id="ARBA00004305"/>
    </source>
</evidence>
<comment type="catalytic activity">
    <reaction evidence="11">
        <text>N(6)-[(R)-lipoyl]-L-lysyl-[protein] + 3-methyl-2-oxobutanoate + H(+) = N(6)-[(R)-S(8)-2-methylpropanoyldihydrolipoyl]-L-lysyl-[protein] + CO2</text>
        <dbReference type="Rhea" id="RHEA:13457"/>
        <dbReference type="Rhea" id="RHEA-COMP:10474"/>
        <dbReference type="Rhea" id="RHEA-COMP:10497"/>
        <dbReference type="ChEBI" id="CHEBI:11851"/>
        <dbReference type="ChEBI" id="CHEBI:15378"/>
        <dbReference type="ChEBI" id="CHEBI:16526"/>
        <dbReference type="ChEBI" id="CHEBI:83099"/>
        <dbReference type="ChEBI" id="CHEBI:83142"/>
        <dbReference type="EC" id="1.2.4.4"/>
    </reaction>
</comment>
<reference evidence="13 14" key="1">
    <citation type="journal article" date="2024" name="Nat. Commun.">
        <title>Phylogenomics reveals the evolutionary origins of lichenization in chlorophyte algae.</title>
        <authorList>
            <person name="Puginier C."/>
            <person name="Libourel C."/>
            <person name="Otte J."/>
            <person name="Skaloud P."/>
            <person name="Haon M."/>
            <person name="Grisel S."/>
            <person name="Petersen M."/>
            <person name="Berrin J.G."/>
            <person name="Delaux P.M."/>
            <person name="Dal Grande F."/>
            <person name="Keller J."/>
        </authorList>
    </citation>
    <scope>NUCLEOTIDE SEQUENCE [LARGE SCALE GENOMIC DNA]</scope>
    <source>
        <strain evidence="13 14">SAG 245.80</strain>
    </source>
</reference>
<proteinExistence type="inferred from homology"/>
<evidence type="ECO:0000256" key="5">
    <source>
        <dbReference type="ARBA" id="ARBA00022723"/>
    </source>
</evidence>
<comment type="caution">
    <text evidence="13">The sequence shown here is derived from an EMBL/GenBank/DDBJ whole genome shotgun (WGS) entry which is preliminary data.</text>
</comment>
<feature type="domain" description="Dehydrogenase E1 component" evidence="12">
    <location>
        <begin position="60"/>
        <end position="355"/>
    </location>
</feature>
<keyword evidence="9" id="KW-0496">Mitochondrion</keyword>
<keyword evidence="6" id="KW-0809">Transit peptide</keyword>
<dbReference type="Pfam" id="PF00676">
    <property type="entry name" value="E1_dh"/>
    <property type="match status" value="1"/>
</dbReference>